<protein>
    <recommendedName>
        <fullName evidence="4">Competence protein</fullName>
    </recommendedName>
</protein>
<sequence>MSIFENFSNSADKGTDASKEFVSKSYEYTKLKAFQLTTLSIAMFAKLLVIGGLVSLGFIFVAFSGAIALGEYLDNMALGYLCVGLCIIIFSLLLLAFRKSFDRKVVSKMSKKFFN</sequence>
<evidence type="ECO:0000256" key="1">
    <source>
        <dbReference type="SAM" id="Phobius"/>
    </source>
</evidence>
<dbReference type="RefSeq" id="WP_187482491.1">
    <property type="nucleotide sequence ID" value="NZ_CP060695.1"/>
</dbReference>
<reference evidence="2 3" key="1">
    <citation type="submission" date="2020-08" db="EMBL/GenBank/DDBJ databases">
        <title>Polaribacter sp. L12M9 isolated from gut of the Korean scallop.</title>
        <authorList>
            <person name="Jeong Y.S."/>
        </authorList>
    </citation>
    <scope>NUCLEOTIDE SEQUENCE [LARGE SCALE GENOMIC DNA]</scope>
    <source>
        <strain evidence="2 3">L12M9</strain>
    </source>
</reference>
<proteinExistence type="predicted"/>
<name>A0A7G9LAD9_9FLAO</name>
<evidence type="ECO:0008006" key="4">
    <source>
        <dbReference type="Google" id="ProtNLM"/>
    </source>
</evidence>
<evidence type="ECO:0000313" key="2">
    <source>
        <dbReference type="EMBL" id="QNM85588.1"/>
    </source>
</evidence>
<keyword evidence="1" id="KW-0472">Membrane</keyword>
<keyword evidence="1" id="KW-0812">Transmembrane</keyword>
<keyword evidence="1" id="KW-1133">Transmembrane helix</keyword>
<dbReference type="Proteomes" id="UP000515808">
    <property type="component" value="Chromosome"/>
</dbReference>
<evidence type="ECO:0000313" key="3">
    <source>
        <dbReference type="Proteomes" id="UP000515808"/>
    </source>
</evidence>
<feature type="transmembrane region" description="Helical" evidence="1">
    <location>
        <begin position="47"/>
        <end position="70"/>
    </location>
</feature>
<keyword evidence="3" id="KW-1185">Reference proteome</keyword>
<feature type="transmembrane region" description="Helical" evidence="1">
    <location>
        <begin position="76"/>
        <end position="97"/>
    </location>
</feature>
<accession>A0A7G9LAD9</accession>
<dbReference type="AlphaFoldDB" id="A0A7G9LAD9"/>
<dbReference type="KEGG" id="ppec:H9W90_00245"/>
<gene>
    <name evidence="2" type="ORF">H9W90_00245</name>
</gene>
<dbReference type="EMBL" id="CP060695">
    <property type="protein sequence ID" value="QNM85588.1"/>
    <property type="molecule type" value="Genomic_DNA"/>
</dbReference>
<organism evidence="2 3">
    <name type="scientific">Polaribacter pectinis</name>
    <dbReference type="NCBI Taxonomy" id="2738844"/>
    <lineage>
        <taxon>Bacteria</taxon>
        <taxon>Pseudomonadati</taxon>
        <taxon>Bacteroidota</taxon>
        <taxon>Flavobacteriia</taxon>
        <taxon>Flavobacteriales</taxon>
        <taxon>Flavobacteriaceae</taxon>
    </lineage>
</organism>